<accession>A0A8K0SF81</accession>
<dbReference type="OrthoDB" id="3529975at2759"/>
<keyword evidence="2 6" id="KW-0812">Transmembrane</keyword>
<feature type="transmembrane region" description="Helical" evidence="6">
    <location>
        <begin position="126"/>
        <end position="151"/>
    </location>
</feature>
<sequence length="346" mass="38164">MSWVRNAADGVETDGPLITGVAAAMSAIAFSLVVCRMHIRINLIRAFGHDDWLIVVALIGALGYAISSIIQTTWGLGLRHLDDMPPQNLIPFGMVQYIGAPFYLVGLWGFKMSLLLSYMRFVPRPYYIASVTVAVMITMAHIAFMGCFLFICLPVAMQWDPSVVGSCADPVTFYLTFSALTLMFDIIVMALPFPVLLMSQIQKRKKIILLVLFGLGIFTTVIQVIRIQTIRNLANYLDSARSITWSVVEVCVGIIIACVPTLSPMIKYYRDKSRNGTNSGYAHQVGSRYAMQSWKSGKNASRMTGSHIDRENGIQTTVVASDGDSTDNILESHGIMKTTDVKVTRG</sequence>
<feature type="transmembrane region" description="Helical" evidence="6">
    <location>
        <begin position="51"/>
        <end position="74"/>
    </location>
</feature>
<comment type="subcellular location">
    <subcellularLocation>
        <location evidence="1">Membrane</location>
        <topology evidence="1">Multi-pass membrane protein</topology>
    </subcellularLocation>
</comment>
<evidence type="ECO:0000313" key="8">
    <source>
        <dbReference type="EMBL" id="KAH7304719.1"/>
    </source>
</evidence>
<dbReference type="GO" id="GO:0016020">
    <property type="term" value="C:membrane"/>
    <property type="evidence" value="ECO:0007669"/>
    <property type="project" value="UniProtKB-SubCell"/>
</dbReference>
<gene>
    <name evidence="8" type="ORF">B0I35DRAFT_444801</name>
</gene>
<evidence type="ECO:0000256" key="4">
    <source>
        <dbReference type="ARBA" id="ARBA00023136"/>
    </source>
</evidence>
<proteinExistence type="inferred from homology"/>
<keyword evidence="9" id="KW-1185">Reference proteome</keyword>
<comment type="caution">
    <text evidence="8">The sequence shown here is derived from an EMBL/GenBank/DDBJ whole genome shotgun (WGS) entry which is preliminary data.</text>
</comment>
<feature type="transmembrane region" description="Helical" evidence="6">
    <location>
        <begin position="207"/>
        <end position="225"/>
    </location>
</feature>
<comment type="similarity">
    <text evidence="5">Belongs to the SAT4 family.</text>
</comment>
<feature type="transmembrane region" description="Helical" evidence="6">
    <location>
        <begin position="245"/>
        <end position="266"/>
    </location>
</feature>
<dbReference type="AlphaFoldDB" id="A0A8K0SF81"/>
<dbReference type="EMBL" id="JAGPNK010000021">
    <property type="protein sequence ID" value="KAH7304719.1"/>
    <property type="molecule type" value="Genomic_DNA"/>
</dbReference>
<keyword evidence="3 6" id="KW-1133">Transmembrane helix</keyword>
<feature type="transmembrane region" description="Helical" evidence="6">
    <location>
        <begin position="94"/>
        <end position="114"/>
    </location>
</feature>
<dbReference type="PANTHER" id="PTHR33048">
    <property type="entry name" value="PTH11-LIKE INTEGRAL MEMBRANE PROTEIN (AFU_ORTHOLOGUE AFUA_5G11245)"/>
    <property type="match status" value="1"/>
</dbReference>
<evidence type="ECO:0000313" key="9">
    <source>
        <dbReference type="Proteomes" id="UP000813444"/>
    </source>
</evidence>
<dbReference type="Pfam" id="PF20684">
    <property type="entry name" value="Fung_rhodopsin"/>
    <property type="match status" value="1"/>
</dbReference>
<evidence type="ECO:0000259" key="7">
    <source>
        <dbReference type="Pfam" id="PF20684"/>
    </source>
</evidence>
<evidence type="ECO:0000256" key="5">
    <source>
        <dbReference type="ARBA" id="ARBA00038359"/>
    </source>
</evidence>
<feature type="domain" description="Rhodopsin" evidence="7">
    <location>
        <begin position="36"/>
        <end position="267"/>
    </location>
</feature>
<dbReference type="PANTHER" id="PTHR33048:SF64">
    <property type="entry name" value="INTEGRAL MEMBRANE PROTEIN"/>
    <property type="match status" value="1"/>
</dbReference>
<organism evidence="8 9">
    <name type="scientific">Stachybotrys elegans</name>
    <dbReference type="NCBI Taxonomy" id="80388"/>
    <lineage>
        <taxon>Eukaryota</taxon>
        <taxon>Fungi</taxon>
        <taxon>Dikarya</taxon>
        <taxon>Ascomycota</taxon>
        <taxon>Pezizomycotina</taxon>
        <taxon>Sordariomycetes</taxon>
        <taxon>Hypocreomycetidae</taxon>
        <taxon>Hypocreales</taxon>
        <taxon>Stachybotryaceae</taxon>
        <taxon>Stachybotrys</taxon>
    </lineage>
</organism>
<evidence type="ECO:0000256" key="3">
    <source>
        <dbReference type="ARBA" id="ARBA00022989"/>
    </source>
</evidence>
<feature type="transmembrane region" description="Helical" evidence="6">
    <location>
        <begin position="20"/>
        <end position="39"/>
    </location>
</feature>
<dbReference type="InterPro" id="IPR049326">
    <property type="entry name" value="Rhodopsin_dom_fungi"/>
</dbReference>
<evidence type="ECO:0000256" key="1">
    <source>
        <dbReference type="ARBA" id="ARBA00004141"/>
    </source>
</evidence>
<keyword evidence="4 6" id="KW-0472">Membrane</keyword>
<feature type="transmembrane region" description="Helical" evidence="6">
    <location>
        <begin position="171"/>
        <end position="195"/>
    </location>
</feature>
<name>A0A8K0SF81_9HYPO</name>
<evidence type="ECO:0000256" key="2">
    <source>
        <dbReference type="ARBA" id="ARBA00022692"/>
    </source>
</evidence>
<protein>
    <submittedName>
        <fullName evidence="8">Integral membrane protein</fullName>
    </submittedName>
</protein>
<dbReference type="Proteomes" id="UP000813444">
    <property type="component" value="Unassembled WGS sequence"/>
</dbReference>
<evidence type="ECO:0000256" key="6">
    <source>
        <dbReference type="SAM" id="Phobius"/>
    </source>
</evidence>
<dbReference type="InterPro" id="IPR052337">
    <property type="entry name" value="SAT4-like"/>
</dbReference>
<reference evidence="8" key="1">
    <citation type="journal article" date="2021" name="Nat. Commun.">
        <title>Genetic determinants of endophytism in the Arabidopsis root mycobiome.</title>
        <authorList>
            <person name="Mesny F."/>
            <person name="Miyauchi S."/>
            <person name="Thiergart T."/>
            <person name="Pickel B."/>
            <person name="Atanasova L."/>
            <person name="Karlsson M."/>
            <person name="Huettel B."/>
            <person name="Barry K.W."/>
            <person name="Haridas S."/>
            <person name="Chen C."/>
            <person name="Bauer D."/>
            <person name="Andreopoulos W."/>
            <person name="Pangilinan J."/>
            <person name="LaButti K."/>
            <person name="Riley R."/>
            <person name="Lipzen A."/>
            <person name="Clum A."/>
            <person name="Drula E."/>
            <person name="Henrissat B."/>
            <person name="Kohler A."/>
            <person name="Grigoriev I.V."/>
            <person name="Martin F.M."/>
            <person name="Hacquard S."/>
        </authorList>
    </citation>
    <scope>NUCLEOTIDE SEQUENCE</scope>
    <source>
        <strain evidence="8">MPI-CAGE-CH-0235</strain>
    </source>
</reference>